<proteinExistence type="predicted"/>
<comment type="caution">
    <text evidence="1">The sequence shown here is derived from an EMBL/GenBank/DDBJ whole genome shotgun (WGS) entry which is preliminary data.</text>
</comment>
<dbReference type="PANTHER" id="PTHR31635:SF196">
    <property type="entry name" value="REVERSE TRANSCRIPTASE DOMAIN-CONTAINING PROTEIN-RELATED"/>
    <property type="match status" value="1"/>
</dbReference>
<sequence>KLRALENAVARNATPYTALKEMRAEHAKADATLRLHDHKHHVARLQSEGDRSGRLLAWLLREDRRCSPIGAIGTGAGAIATTQVKINDAFREYYTQLYTKSTSCTIQQLESFLADSPLPQLMHVDRDTLEAPITLGELNKALEQLPRNKAPGTDGLPSEYYSTF</sequence>
<feature type="non-terminal residue" evidence="1">
    <location>
        <position position="164"/>
    </location>
</feature>
<gene>
    <name evidence="1" type="ORF">NDU88_002678</name>
</gene>
<feature type="non-terminal residue" evidence="1">
    <location>
        <position position="1"/>
    </location>
</feature>
<organism evidence="1 2">
    <name type="scientific">Pleurodeles waltl</name>
    <name type="common">Iberian ribbed newt</name>
    <dbReference type="NCBI Taxonomy" id="8319"/>
    <lineage>
        <taxon>Eukaryota</taxon>
        <taxon>Metazoa</taxon>
        <taxon>Chordata</taxon>
        <taxon>Craniata</taxon>
        <taxon>Vertebrata</taxon>
        <taxon>Euteleostomi</taxon>
        <taxon>Amphibia</taxon>
        <taxon>Batrachia</taxon>
        <taxon>Caudata</taxon>
        <taxon>Salamandroidea</taxon>
        <taxon>Salamandridae</taxon>
        <taxon>Pleurodelinae</taxon>
        <taxon>Pleurodeles</taxon>
    </lineage>
</organism>
<name>A0AAV7M1A9_PLEWA</name>
<dbReference type="PANTHER" id="PTHR31635">
    <property type="entry name" value="REVERSE TRANSCRIPTASE DOMAIN-CONTAINING PROTEIN-RELATED"/>
    <property type="match status" value="1"/>
</dbReference>
<dbReference type="Proteomes" id="UP001066276">
    <property type="component" value="Chromosome 10"/>
</dbReference>
<protein>
    <recommendedName>
        <fullName evidence="3">Reverse transcriptase</fullName>
    </recommendedName>
</protein>
<evidence type="ECO:0008006" key="3">
    <source>
        <dbReference type="Google" id="ProtNLM"/>
    </source>
</evidence>
<dbReference type="EMBL" id="JANPWB010000014">
    <property type="protein sequence ID" value="KAJ1097560.1"/>
    <property type="molecule type" value="Genomic_DNA"/>
</dbReference>
<accession>A0AAV7M1A9</accession>
<reference evidence="1" key="1">
    <citation type="journal article" date="2022" name="bioRxiv">
        <title>Sequencing and chromosome-scale assembly of the giantPleurodeles waltlgenome.</title>
        <authorList>
            <person name="Brown T."/>
            <person name="Elewa A."/>
            <person name="Iarovenko S."/>
            <person name="Subramanian E."/>
            <person name="Araus A.J."/>
            <person name="Petzold A."/>
            <person name="Susuki M."/>
            <person name="Suzuki K.-i.T."/>
            <person name="Hayashi T."/>
            <person name="Toyoda A."/>
            <person name="Oliveira C."/>
            <person name="Osipova E."/>
            <person name="Leigh N.D."/>
            <person name="Simon A."/>
            <person name="Yun M.H."/>
        </authorList>
    </citation>
    <scope>NUCLEOTIDE SEQUENCE</scope>
    <source>
        <strain evidence="1">20211129_DDA</strain>
        <tissue evidence="1">Liver</tissue>
    </source>
</reference>
<evidence type="ECO:0000313" key="2">
    <source>
        <dbReference type="Proteomes" id="UP001066276"/>
    </source>
</evidence>
<keyword evidence="2" id="KW-1185">Reference proteome</keyword>
<dbReference type="AlphaFoldDB" id="A0AAV7M1A9"/>
<evidence type="ECO:0000313" key="1">
    <source>
        <dbReference type="EMBL" id="KAJ1097560.1"/>
    </source>
</evidence>